<gene>
    <name evidence="2" type="ORF">DNU06_16330</name>
</gene>
<sequence length="165" mass="18733">MKNLNFKSVFGILFLIGLFIVINKVDDKRILMGITGILVVIFLFNFLVRKKPGFKSYFLSPFNLFSSKITVKKSFDLSKDILVPKFKEVLEAADFKIGYSDEAAGELFAYSNISWKSWGENIYVDVNENGDVVFTSVAIIGVYSWGKNEKNLEKLVETFESSLII</sequence>
<accession>A0A2W1N9M2</accession>
<evidence type="ECO:0000313" key="2">
    <source>
        <dbReference type="EMBL" id="PZE15743.1"/>
    </source>
</evidence>
<dbReference type="EMBL" id="QKSB01000017">
    <property type="protein sequence ID" value="PZE15743.1"/>
    <property type="molecule type" value="Genomic_DNA"/>
</dbReference>
<name>A0A2W1N9M2_9FLAO</name>
<dbReference type="AlphaFoldDB" id="A0A2W1N9M2"/>
<keyword evidence="1" id="KW-0472">Membrane</keyword>
<dbReference type="OrthoDB" id="9778341at2"/>
<keyword evidence="3" id="KW-1185">Reference proteome</keyword>
<evidence type="ECO:0000256" key="1">
    <source>
        <dbReference type="SAM" id="Phobius"/>
    </source>
</evidence>
<proteinExistence type="predicted"/>
<feature type="transmembrane region" description="Helical" evidence="1">
    <location>
        <begin position="30"/>
        <end position="48"/>
    </location>
</feature>
<keyword evidence="1" id="KW-1133">Transmembrane helix</keyword>
<dbReference type="RefSeq" id="WP_111064578.1">
    <property type="nucleotide sequence ID" value="NZ_JBHUCU010000001.1"/>
</dbReference>
<organism evidence="2 3">
    <name type="scientific">Putridiphycobacter roseus</name>
    <dbReference type="NCBI Taxonomy" id="2219161"/>
    <lineage>
        <taxon>Bacteria</taxon>
        <taxon>Pseudomonadati</taxon>
        <taxon>Bacteroidota</taxon>
        <taxon>Flavobacteriia</taxon>
        <taxon>Flavobacteriales</taxon>
        <taxon>Crocinitomicaceae</taxon>
        <taxon>Putridiphycobacter</taxon>
    </lineage>
</organism>
<comment type="caution">
    <text evidence="2">The sequence shown here is derived from an EMBL/GenBank/DDBJ whole genome shotgun (WGS) entry which is preliminary data.</text>
</comment>
<feature type="transmembrane region" description="Helical" evidence="1">
    <location>
        <begin position="6"/>
        <end position="23"/>
    </location>
</feature>
<evidence type="ECO:0000313" key="3">
    <source>
        <dbReference type="Proteomes" id="UP000249248"/>
    </source>
</evidence>
<dbReference type="Proteomes" id="UP000249248">
    <property type="component" value="Unassembled WGS sequence"/>
</dbReference>
<protein>
    <submittedName>
        <fullName evidence="2">Uncharacterized protein</fullName>
    </submittedName>
</protein>
<keyword evidence="1" id="KW-0812">Transmembrane</keyword>
<reference evidence="2 3" key="1">
    <citation type="submission" date="2018-06" db="EMBL/GenBank/DDBJ databases">
        <title>The draft genome sequence of Crocinitomix sp. SM1701.</title>
        <authorList>
            <person name="Zhang X."/>
        </authorList>
    </citation>
    <scope>NUCLEOTIDE SEQUENCE [LARGE SCALE GENOMIC DNA]</scope>
    <source>
        <strain evidence="2 3">SM1701</strain>
    </source>
</reference>